<dbReference type="STRING" id="686832.A0A0C3C9U7"/>
<sequence length="183" mass="21506">MEDEEPQFVRFLQTNDAPSEDAVREVTDLLVAPWQHLAYRDAEIQRLSDLLDQAQWRRTQIVNFINTYGIILSPIRRIPPNILHKIFSYCLPTDRNPAMSTLEAPLILTQICKSWRIVALSCRCIWARMHIPICYSFDRNSEILDHDGFQAKNLFYYETMQRRCEHIQTWLSRSAPLPISISI</sequence>
<reference evidence="2" key="2">
    <citation type="submission" date="2015-01" db="EMBL/GenBank/DDBJ databases">
        <title>Evolutionary Origins and Diversification of the Mycorrhizal Mutualists.</title>
        <authorList>
            <consortium name="DOE Joint Genome Institute"/>
            <consortium name="Mycorrhizal Genomics Consortium"/>
            <person name="Kohler A."/>
            <person name="Kuo A."/>
            <person name="Nagy L.G."/>
            <person name="Floudas D."/>
            <person name="Copeland A."/>
            <person name="Barry K.W."/>
            <person name="Cichocki N."/>
            <person name="Veneault-Fourrey C."/>
            <person name="LaButti K."/>
            <person name="Lindquist E.A."/>
            <person name="Lipzen A."/>
            <person name="Lundell T."/>
            <person name="Morin E."/>
            <person name="Murat C."/>
            <person name="Riley R."/>
            <person name="Ohm R."/>
            <person name="Sun H."/>
            <person name="Tunlid A."/>
            <person name="Henrissat B."/>
            <person name="Grigoriev I.V."/>
            <person name="Hibbett D.S."/>
            <person name="Martin F."/>
        </authorList>
    </citation>
    <scope>NUCLEOTIDE SEQUENCE [LARGE SCALE GENOMIC DNA]</scope>
    <source>
        <strain evidence="2">h7</strain>
    </source>
</reference>
<protein>
    <submittedName>
        <fullName evidence="1">Uncharacterized protein</fullName>
    </submittedName>
</protein>
<dbReference type="EMBL" id="KN831781">
    <property type="protein sequence ID" value="KIM40999.1"/>
    <property type="molecule type" value="Genomic_DNA"/>
</dbReference>
<dbReference type="HOGENOM" id="CLU_018544_3_0_1"/>
<dbReference type="SUPFAM" id="SSF81383">
    <property type="entry name" value="F-box domain"/>
    <property type="match status" value="1"/>
</dbReference>
<dbReference type="Proteomes" id="UP000053424">
    <property type="component" value="Unassembled WGS sequence"/>
</dbReference>
<keyword evidence="2" id="KW-1185">Reference proteome</keyword>
<feature type="non-terminal residue" evidence="1">
    <location>
        <position position="183"/>
    </location>
</feature>
<name>A0A0C3C9U7_HEBCY</name>
<evidence type="ECO:0000313" key="1">
    <source>
        <dbReference type="EMBL" id="KIM40999.1"/>
    </source>
</evidence>
<dbReference type="InterPro" id="IPR036047">
    <property type="entry name" value="F-box-like_dom_sf"/>
</dbReference>
<dbReference type="Gene3D" id="1.20.1280.50">
    <property type="match status" value="1"/>
</dbReference>
<accession>A0A0C3C9U7</accession>
<proteinExistence type="predicted"/>
<dbReference type="AlphaFoldDB" id="A0A0C3C9U7"/>
<evidence type="ECO:0000313" key="2">
    <source>
        <dbReference type="Proteomes" id="UP000053424"/>
    </source>
</evidence>
<dbReference type="OrthoDB" id="3221235at2759"/>
<gene>
    <name evidence="1" type="ORF">M413DRAFT_72501</name>
</gene>
<reference evidence="1 2" key="1">
    <citation type="submission" date="2014-04" db="EMBL/GenBank/DDBJ databases">
        <authorList>
            <consortium name="DOE Joint Genome Institute"/>
            <person name="Kuo A."/>
            <person name="Gay G."/>
            <person name="Dore J."/>
            <person name="Kohler A."/>
            <person name="Nagy L.G."/>
            <person name="Floudas D."/>
            <person name="Copeland A."/>
            <person name="Barry K.W."/>
            <person name="Cichocki N."/>
            <person name="Veneault-Fourrey C."/>
            <person name="LaButti K."/>
            <person name="Lindquist E.A."/>
            <person name="Lipzen A."/>
            <person name="Lundell T."/>
            <person name="Morin E."/>
            <person name="Murat C."/>
            <person name="Sun H."/>
            <person name="Tunlid A."/>
            <person name="Henrissat B."/>
            <person name="Grigoriev I.V."/>
            <person name="Hibbett D.S."/>
            <person name="Martin F."/>
            <person name="Nordberg H.P."/>
            <person name="Cantor M.N."/>
            <person name="Hua S.X."/>
        </authorList>
    </citation>
    <scope>NUCLEOTIDE SEQUENCE [LARGE SCALE GENOMIC DNA]</scope>
    <source>
        <strain evidence="2">h7</strain>
    </source>
</reference>
<organism evidence="1 2">
    <name type="scientific">Hebeloma cylindrosporum</name>
    <dbReference type="NCBI Taxonomy" id="76867"/>
    <lineage>
        <taxon>Eukaryota</taxon>
        <taxon>Fungi</taxon>
        <taxon>Dikarya</taxon>
        <taxon>Basidiomycota</taxon>
        <taxon>Agaricomycotina</taxon>
        <taxon>Agaricomycetes</taxon>
        <taxon>Agaricomycetidae</taxon>
        <taxon>Agaricales</taxon>
        <taxon>Agaricineae</taxon>
        <taxon>Hymenogastraceae</taxon>
        <taxon>Hebeloma</taxon>
    </lineage>
</organism>